<evidence type="ECO:0000256" key="3">
    <source>
        <dbReference type="SAM" id="Phobius"/>
    </source>
</evidence>
<keyword evidence="3" id="KW-1133">Transmembrane helix</keyword>
<comment type="similarity">
    <text evidence="2">Belongs to the peptidase M13 family.</text>
</comment>
<dbReference type="InterPro" id="IPR008753">
    <property type="entry name" value="Peptidase_M13_N"/>
</dbReference>
<dbReference type="InterPro" id="IPR000718">
    <property type="entry name" value="Peptidase_M13"/>
</dbReference>
<comment type="subcellular location">
    <subcellularLocation>
        <location evidence="1">Cell membrane</location>
        <topology evidence="1">Single-pass type II membrane protein</topology>
    </subcellularLocation>
</comment>
<reference evidence="5" key="1">
    <citation type="submission" date="2019-08" db="EMBL/GenBank/DDBJ databases">
        <title>The genome of the North American firefly Photinus pyralis.</title>
        <authorList>
            <consortium name="Photinus pyralis genome working group"/>
            <person name="Fallon T.R."/>
            <person name="Sander Lower S.E."/>
            <person name="Weng J.-K."/>
        </authorList>
    </citation>
    <scope>NUCLEOTIDE SEQUENCE</scope>
    <source>
        <strain evidence="5">TRF0915ILg1</strain>
        <tissue evidence="5">Whole body</tissue>
    </source>
</reference>
<proteinExistence type="inferred from homology"/>
<accession>A0A8K0CWL2</accession>
<dbReference type="Pfam" id="PF05649">
    <property type="entry name" value="Peptidase_M13_N"/>
    <property type="match status" value="1"/>
</dbReference>
<evidence type="ECO:0000313" key="5">
    <source>
        <dbReference type="EMBL" id="KAF2892926.1"/>
    </source>
</evidence>
<dbReference type="GO" id="GO:0004222">
    <property type="term" value="F:metalloendopeptidase activity"/>
    <property type="evidence" value="ECO:0007669"/>
    <property type="project" value="InterPro"/>
</dbReference>
<dbReference type="Gene3D" id="1.10.1380.10">
    <property type="entry name" value="Neutral endopeptidase , domain2"/>
    <property type="match status" value="1"/>
</dbReference>
<organism evidence="5 6">
    <name type="scientific">Ignelater luminosus</name>
    <name type="common">Cucubano</name>
    <name type="synonym">Pyrophorus luminosus</name>
    <dbReference type="NCBI Taxonomy" id="2038154"/>
    <lineage>
        <taxon>Eukaryota</taxon>
        <taxon>Metazoa</taxon>
        <taxon>Ecdysozoa</taxon>
        <taxon>Arthropoda</taxon>
        <taxon>Hexapoda</taxon>
        <taxon>Insecta</taxon>
        <taxon>Pterygota</taxon>
        <taxon>Neoptera</taxon>
        <taxon>Endopterygota</taxon>
        <taxon>Coleoptera</taxon>
        <taxon>Polyphaga</taxon>
        <taxon>Elateriformia</taxon>
        <taxon>Elateroidea</taxon>
        <taxon>Elateridae</taxon>
        <taxon>Agrypninae</taxon>
        <taxon>Pyrophorini</taxon>
        <taxon>Ignelater</taxon>
    </lineage>
</organism>
<dbReference type="AlphaFoldDB" id="A0A8K0CWL2"/>
<keyword evidence="3" id="KW-0472">Membrane</keyword>
<dbReference type="Gene3D" id="3.40.390.10">
    <property type="entry name" value="Collagenase (Catalytic Domain)"/>
    <property type="match status" value="1"/>
</dbReference>
<dbReference type="InterPro" id="IPR042089">
    <property type="entry name" value="Peptidase_M13_dom_2"/>
</dbReference>
<keyword evidence="3" id="KW-0812">Transmembrane</keyword>
<evidence type="ECO:0000256" key="1">
    <source>
        <dbReference type="ARBA" id="ARBA00004401"/>
    </source>
</evidence>
<dbReference type="InterPro" id="IPR024079">
    <property type="entry name" value="MetalloPept_cat_dom_sf"/>
</dbReference>
<evidence type="ECO:0000313" key="6">
    <source>
        <dbReference type="Proteomes" id="UP000801492"/>
    </source>
</evidence>
<dbReference type="EMBL" id="VTPC01008356">
    <property type="protein sequence ID" value="KAF2892926.1"/>
    <property type="molecule type" value="Genomic_DNA"/>
</dbReference>
<gene>
    <name evidence="5" type="ORF">ILUMI_13240</name>
</gene>
<protein>
    <recommendedName>
        <fullName evidence="4">Peptidase M13 N-terminal domain-containing protein</fullName>
    </recommendedName>
</protein>
<dbReference type="SUPFAM" id="SSF55486">
    <property type="entry name" value="Metalloproteases ('zincins'), catalytic domain"/>
    <property type="match status" value="1"/>
</dbReference>
<evidence type="ECO:0000256" key="2">
    <source>
        <dbReference type="ARBA" id="ARBA00007357"/>
    </source>
</evidence>
<dbReference type="GO" id="GO:0005886">
    <property type="term" value="C:plasma membrane"/>
    <property type="evidence" value="ECO:0007669"/>
    <property type="project" value="UniProtKB-SubCell"/>
</dbReference>
<comment type="caution">
    <text evidence="5">The sequence shown here is derived from an EMBL/GenBank/DDBJ whole genome shotgun (WGS) entry which is preliminary data.</text>
</comment>
<evidence type="ECO:0000259" key="4">
    <source>
        <dbReference type="Pfam" id="PF05649"/>
    </source>
</evidence>
<sequence length="698" mass="81642">MPSISRVERSKKRNWGDPSRLLSALTIVIPIFFLILLSLAVFIKPVAGTTCNTNNCIEQAHAIIKRMNTEVNPCDDFYEFVCGNTLEDSSERNFQNELTNQIQKNLLKIYKEDINDSDHKLVKIEKKLFKKCMNEEDIEKDGLTRIKEVIKEVGGWPVLDGESNLNEIKFDWIEVTYKLRELGYPFSIFFDVGVTRDIENKEKFYLQITAAPNRDSYEISKYSKGEYAEILAKVAQMFDAKNWDLALSDMMEVYEFKQQLDAMDYVSRSHKKDTIEEYQKKYDKQYGGSFNWLEFLKKLVGSEIIISSYDYVSFQDVEIMSKWINRISTTSNRTVGNYMIWKLIEANIPYLPKKIQNVTSYNTNVPREEFCLEEIEKRFIQSPIKILTAKKLLPAEERQQIQEIFSNSKSEFLNLLDRTIWMEDKDKQVIRKNAEALTLNYGLPEDYFSDKIFDDMDVDMVETKDDTFLDLLAQVNKNYNTTLFKTITLPASMNVNSRAYYINTDDPLFRYNTAENELFVPINLAYPILQKHTQMSHKYSYVGSFFAAFLTILFSNYDAEFVKLEEQLSERTMYISKKIPECLATQIHRYNLYKETSAVVGITFSTAEKVSYVAYEKWLQNNEEKRLPGLNYTSRQLFWIVSTYCHIPDPSMNSYYNTVEFYSLVTLISKLNNPYFARDFKCPKGSETNPSVKCPLYL</sequence>
<dbReference type="PROSITE" id="PS51885">
    <property type="entry name" value="NEPRILYSIN"/>
    <property type="match status" value="1"/>
</dbReference>
<keyword evidence="6" id="KW-1185">Reference proteome</keyword>
<dbReference type="OrthoDB" id="7613900at2759"/>
<dbReference type="PANTHER" id="PTHR11733">
    <property type="entry name" value="ZINC METALLOPROTEASE FAMILY M13 NEPRILYSIN-RELATED"/>
    <property type="match status" value="1"/>
</dbReference>
<feature type="transmembrane region" description="Helical" evidence="3">
    <location>
        <begin position="21"/>
        <end position="43"/>
    </location>
</feature>
<name>A0A8K0CWL2_IGNLU</name>
<dbReference type="PANTHER" id="PTHR11733:SF240">
    <property type="entry name" value="GH14155P-RELATED"/>
    <property type="match status" value="1"/>
</dbReference>
<dbReference type="Proteomes" id="UP000801492">
    <property type="component" value="Unassembled WGS sequence"/>
</dbReference>
<feature type="domain" description="Peptidase M13 N-terminal" evidence="4">
    <location>
        <begin position="73"/>
        <end position="444"/>
    </location>
</feature>
<dbReference type="GO" id="GO:0016485">
    <property type="term" value="P:protein processing"/>
    <property type="evidence" value="ECO:0007669"/>
    <property type="project" value="TreeGrafter"/>
</dbReference>